<dbReference type="Proteomes" id="UP001501771">
    <property type="component" value="Unassembled WGS sequence"/>
</dbReference>
<dbReference type="InterPro" id="IPR024072">
    <property type="entry name" value="DHFR-like_dom_sf"/>
</dbReference>
<evidence type="ECO:0000259" key="1">
    <source>
        <dbReference type="Pfam" id="PF01872"/>
    </source>
</evidence>
<name>A0ABP5KQK9_9ACTN</name>
<evidence type="ECO:0000313" key="3">
    <source>
        <dbReference type="Proteomes" id="UP001501771"/>
    </source>
</evidence>
<accession>A0ABP5KQK9</accession>
<dbReference type="RefSeq" id="WP_344146135.1">
    <property type="nucleotide sequence ID" value="NZ_BAAAQR010000001.1"/>
</dbReference>
<dbReference type="SUPFAM" id="SSF53597">
    <property type="entry name" value="Dihydrofolate reductase-like"/>
    <property type="match status" value="1"/>
</dbReference>
<dbReference type="Gene3D" id="3.40.430.10">
    <property type="entry name" value="Dihydrofolate Reductase, subunit A"/>
    <property type="match status" value="1"/>
</dbReference>
<dbReference type="InterPro" id="IPR002734">
    <property type="entry name" value="RibDG_C"/>
</dbReference>
<dbReference type="Pfam" id="PF01872">
    <property type="entry name" value="RibD_C"/>
    <property type="match status" value="1"/>
</dbReference>
<dbReference type="PANTHER" id="PTHR38011">
    <property type="entry name" value="DIHYDROFOLATE REDUCTASE FAMILY PROTEIN (AFU_ORTHOLOGUE AFUA_8G06820)"/>
    <property type="match status" value="1"/>
</dbReference>
<feature type="domain" description="Bacterial bifunctional deaminase-reductase C-terminal" evidence="1">
    <location>
        <begin position="118"/>
        <end position="179"/>
    </location>
</feature>
<evidence type="ECO:0000313" key="2">
    <source>
        <dbReference type="EMBL" id="GAA2135936.1"/>
    </source>
</evidence>
<dbReference type="InterPro" id="IPR050765">
    <property type="entry name" value="Riboflavin_Biosynth_HTPR"/>
</dbReference>
<dbReference type="EMBL" id="BAAAQR010000001">
    <property type="protein sequence ID" value="GAA2135936.1"/>
    <property type="molecule type" value="Genomic_DNA"/>
</dbReference>
<organism evidence="2 3">
    <name type="scientific">Nocardioides koreensis</name>
    <dbReference type="NCBI Taxonomy" id="433651"/>
    <lineage>
        <taxon>Bacteria</taxon>
        <taxon>Bacillati</taxon>
        <taxon>Actinomycetota</taxon>
        <taxon>Actinomycetes</taxon>
        <taxon>Propionibacteriales</taxon>
        <taxon>Nocardioidaceae</taxon>
        <taxon>Nocardioides</taxon>
    </lineage>
</organism>
<sequence>MTKVQYFTACTLDGFIADEHNSLDWLFEVPHDGDGDEGDWDEFISGVGALVMGATTYEWMVDRYDMVANPQQWREFYGDRPGWVFTHRDLPRLPGIDIHLVSGEVRPVYDEIVAAVPDRNIWVLGGGDLVGQLDDAGLLDEIWLGLTPVTLGAGAPLLPRRITSSRMRVRQARQAGQRVRVVLDVERGQGPGGPG</sequence>
<proteinExistence type="predicted"/>
<protein>
    <submittedName>
        <fullName evidence="2">Dihydrofolate reductase family protein</fullName>
    </submittedName>
</protein>
<reference evidence="3" key="1">
    <citation type="journal article" date="2019" name="Int. J. Syst. Evol. Microbiol.">
        <title>The Global Catalogue of Microorganisms (GCM) 10K type strain sequencing project: providing services to taxonomists for standard genome sequencing and annotation.</title>
        <authorList>
            <consortium name="The Broad Institute Genomics Platform"/>
            <consortium name="The Broad Institute Genome Sequencing Center for Infectious Disease"/>
            <person name="Wu L."/>
            <person name="Ma J."/>
        </authorList>
    </citation>
    <scope>NUCLEOTIDE SEQUENCE [LARGE SCALE GENOMIC DNA]</scope>
    <source>
        <strain evidence="3">JCM 16022</strain>
    </source>
</reference>
<keyword evidence="3" id="KW-1185">Reference proteome</keyword>
<gene>
    <name evidence="2" type="ORF">GCM10009844_01700</name>
</gene>
<dbReference type="PANTHER" id="PTHR38011:SF11">
    <property type="entry name" value="2,5-DIAMINO-6-RIBOSYLAMINO-4(3H)-PYRIMIDINONE 5'-PHOSPHATE REDUCTASE"/>
    <property type="match status" value="1"/>
</dbReference>
<comment type="caution">
    <text evidence="2">The sequence shown here is derived from an EMBL/GenBank/DDBJ whole genome shotgun (WGS) entry which is preliminary data.</text>
</comment>